<keyword evidence="3 6" id="KW-0378">Hydrolase</keyword>
<accession>A0ABS9UJ37</accession>
<keyword evidence="2" id="KW-0858">Xylan degradation</keyword>
<evidence type="ECO:0000313" key="7">
    <source>
        <dbReference type="EMBL" id="MCH7396626.1"/>
    </source>
</evidence>
<dbReference type="RefSeq" id="WP_241273147.1">
    <property type="nucleotide sequence ID" value="NZ_JAKZGS010000001.1"/>
</dbReference>
<dbReference type="Pfam" id="PF04616">
    <property type="entry name" value="Glyco_hydro_43"/>
    <property type="match status" value="1"/>
</dbReference>
<evidence type="ECO:0000313" key="8">
    <source>
        <dbReference type="Proteomes" id="UP001165488"/>
    </source>
</evidence>
<gene>
    <name evidence="7" type="ORF">MM236_01450</name>
</gene>
<keyword evidence="4" id="KW-0119">Carbohydrate metabolism</keyword>
<comment type="caution">
    <text evidence="7">The sequence shown here is derived from an EMBL/GenBank/DDBJ whole genome shotgun (WGS) entry which is preliminary data.</text>
</comment>
<evidence type="ECO:0000256" key="3">
    <source>
        <dbReference type="ARBA" id="ARBA00022801"/>
    </source>
</evidence>
<evidence type="ECO:0000256" key="6">
    <source>
        <dbReference type="RuleBase" id="RU361187"/>
    </source>
</evidence>
<dbReference type="InterPro" id="IPR052176">
    <property type="entry name" value="Glycosyl_Hydrlase_43_Enz"/>
</dbReference>
<dbReference type="PANTHER" id="PTHR43772">
    <property type="entry name" value="ENDO-1,4-BETA-XYLANASE"/>
    <property type="match status" value="1"/>
</dbReference>
<dbReference type="SUPFAM" id="SSF75005">
    <property type="entry name" value="Arabinanase/levansucrase/invertase"/>
    <property type="match status" value="1"/>
</dbReference>
<dbReference type="EMBL" id="JAKZGS010000001">
    <property type="protein sequence ID" value="MCH7396626.1"/>
    <property type="molecule type" value="Genomic_DNA"/>
</dbReference>
<dbReference type="InterPro" id="IPR023296">
    <property type="entry name" value="Glyco_hydro_beta-prop_sf"/>
</dbReference>
<name>A0ABS9UJ37_9BACT</name>
<organism evidence="7 8">
    <name type="scientific">Belliella calami</name>
    <dbReference type="NCBI Taxonomy" id="2923436"/>
    <lineage>
        <taxon>Bacteria</taxon>
        <taxon>Pseudomonadati</taxon>
        <taxon>Bacteroidota</taxon>
        <taxon>Cytophagia</taxon>
        <taxon>Cytophagales</taxon>
        <taxon>Cyclobacteriaceae</taxon>
        <taxon>Belliella</taxon>
    </lineage>
</organism>
<dbReference type="Gene3D" id="2.115.10.20">
    <property type="entry name" value="Glycosyl hydrolase domain, family 43"/>
    <property type="match status" value="1"/>
</dbReference>
<comment type="similarity">
    <text evidence="1 6">Belongs to the glycosyl hydrolase 43 family.</text>
</comment>
<sequence>MKVSISSKNLKIGIVFSLLLFNVHISFAQNRLIAHWSFENIQSLDGTIIPTKSGSILTQKDSKPADPSPFINDESGNGNLLEVKKQKAESMIFSSDVPFSTRNGQENKRSLEIKSGEFQVSFHRSLPYLDLSKSWEIELSLKTNLLGTEQVFLTKEGAKGQLVGDVSIGFDNMQKRYFVEVFCSDNIPRRIFAGNEVKAGQWYDLRAHTFYDEKTDSTTLNFEVKLSSNLKFEEAEPISFMGSAMKNNAGLWIIGRGYPGGFPNSLAVLDGGIDEVKISGEALPRVQGQNPIFTDTFTADPAALVFNDTVYVYVGHDKASPGEWFNMPEWLCYSSSDMINWTPHGSVLKASDFLNANSKSAWAAQVVEKDGKFYFYVTLDRPEGHFITVAVSDKPTGPFVEATPGQPLITDDMTMDSHRANSDIDPTVFIDDDGTPWMMWGNGDFYMVKLNRNMVEVDGEITKVPFRNVAEGPWIFKRGDIYYNVYAADAPGVQPEQIAYASASNVTGPWTYEGLLTGPAKHGFTIHPAVIEFKDQWYFFYHDGGYDLNGAPGGDTRRQVCLEYLYFDDNGKIKPIELTQKGIVK</sequence>
<dbReference type="CDD" id="cd18618">
    <property type="entry name" value="GH43_Xsa43E-like"/>
    <property type="match status" value="1"/>
</dbReference>
<evidence type="ECO:0000256" key="5">
    <source>
        <dbReference type="ARBA" id="ARBA00023295"/>
    </source>
</evidence>
<keyword evidence="2" id="KW-0624">Polysaccharide degradation</keyword>
<dbReference type="PANTHER" id="PTHR43772:SF2">
    <property type="entry name" value="PUTATIVE (AFU_ORTHOLOGUE AFUA_2G04480)-RELATED"/>
    <property type="match status" value="1"/>
</dbReference>
<dbReference type="InterPro" id="IPR006710">
    <property type="entry name" value="Glyco_hydro_43"/>
</dbReference>
<evidence type="ECO:0000256" key="2">
    <source>
        <dbReference type="ARBA" id="ARBA00022651"/>
    </source>
</evidence>
<reference evidence="7" key="1">
    <citation type="submission" date="2022-03" db="EMBL/GenBank/DDBJ databases">
        <title>De novo assembled genomes of Belliella spp. (Cyclobacteriaceae) strains.</title>
        <authorList>
            <person name="Szabo A."/>
            <person name="Korponai K."/>
            <person name="Felfoldi T."/>
        </authorList>
    </citation>
    <scope>NUCLEOTIDE SEQUENCE</scope>
    <source>
        <strain evidence="7">DSM 107340</strain>
    </source>
</reference>
<keyword evidence="5 6" id="KW-0326">Glycosidase</keyword>
<evidence type="ECO:0000256" key="4">
    <source>
        <dbReference type="ARBA" id="ARBA00023277"/>
    </source>
</evidence>
<protein>
    <submittedName>
        <fullName evidence="7">Glycoside hydrolase family 43 protein</fullName>
    </submittedName>
</protein>
<proteinExistence type="inferred from homology"/>
<evidence type="ECO:0000256" key="1">
    <source>
        <dbReference type="ARBA" id="ARBA00009865"/>
    </source>
</evidence>
<dbReference type="GO" id="GO:0016787">
    <property type="term" value="F:hydrolase activity"/>
    <property type="evidence" value="ECO:0007669"/>
    <property type="project" value="UniProtKB-KW"/>
</dbReference>
<dbReference type="Proteomes" id="UP001165488">
    <property type="component" value="Unassembled WGS sequence"/>
</dbReference>
<keyword evidence="8" id="KW-1185">Reference proteome</keyword>